<organism evidence="1 2">
    <name type="scientific">Dysgonomonas mossii DSM 22836</name>
    <dbReference type="NCBI Taxonomy" id="742767"/>
    <lineage>
        <taxon>Bacteria</taxon>
        <taxon>Pseudomonadati</taxon>
        <taxon>Bacteroidota</taxon>
        <taxon>Bacteroidia</taxon>
        <taxon>Bacteroidales</taxon>
        <taxon>Dysgonomonadaceae</taxon>
        <taxon>Dysgonomonas</taxon>
    </lineage>
</organism>
<sequence length="95" mass="11091">MKNFNEEIKAYALENGFKEESGFDKDTYSVIYENGWYWNGITLTQSEYLFDKKPIITHNMRALVTEEWTHIKSQIGCLVPLKRSGLKIIKKTNIA</sequence>
<keyword evidence="2" id="KW-1185">Reference proteome</keyword>
<reference evidence="1 2" key="1">
    <citation type="submission" date="2011-04" db="EMBL/GenBank/DDBJ databases">
        <title>The Genome Sequence of Dysgonomonas mossii DSM 22836.</title>
        <authorList>
            <consortium name="The Broad Institute Genome Sequencing Platform"/>
            <person name="Earl A."/>
            <person name="Ward D."/>
            <person name="Feldgarden M."/>
            <person name="Gevers D."/>
            <person name="Pudlo N."/>
            <person name="Martens E."/>
            <person name="Allen-Vercoe E."/>
            <person name="Young S.K."/>
            <person name="Zeng Q."/>
            <person name="Gargeya S."/>
            <person name="Fitzgerald M."/>
            <person name="Haas B."/>
            <person name="Abouelleil A."/>
            <person name="Alvarado L."/>
            <person name="Arachchi H.M."/>
            <person name="Berlin A."/>
            <person name="Brown A."/>
            <person name="Chapman S.B."/>
            <person name="Chen Z."/>
            <person name="Dunbar C."/>
            <person name="Freedman E."/>
            <person name="Gearin G."/>
            <person name="Gellesch M."/>
            <person name="Goldberg J."/>
            <person name="Griggs A."/>
            <person name="Gujja S."/>
            <person name="Heiman D."/>
            <person name="Howarth C."/>
            <person name="Larson L."/>
            <person name="Lui A."/>
            <person name="MacDonald P.J.P."/>
            <person name="Mehta T."/>
            <person name="Montmayeur A."/>
            <person name="Murphy C."/>
            <person name="Neiman D."/>
            <person name="Pearson M."/>
            <person name="Priest M."/>
            <person name="Roberts A."/>
            <person name="Saif S."/>
            <person name="Shea T."/>
            <person name="Shenoy N."/>
            <person name="Sisk P."/>
            <person name="Stolte C."/>
            <person name="Sykes S."/>
            <person name="Yandava C."/>
            <person name="Wortman J."/>
            <person name="Nusbaum C."/>
            <person name="Birren B."/>
        </authorList>
    </citation>
    <scope>NUCLEOTIDE SEQUENCE [LARGE SCALE GENOMIC DNA]</scope>
    <source>
        <strain evidence="1 2">DSM 22836</strain>
    </source>
</reference>
<gene>
    <name evidence="1" type="ORF">HMPREF9456_03329</name>
</gene>
<comment type="caution">
    <text evidence="1">The sequence shown here is derived from an EMBL/GenBank/DDBJ whole genome shotgun (WGS) entry which is preliminary data.</text>
</comment>
<dbReference type="RefSeq" id="WP_006844696.1">
    <property type="nucleotide sequence ID" value="NZ_AQWJ01000012.1"/>
</dbReference>
<evidence type="ECO:0000313" key="2">
    <source>
        <dbReference type="Proteomes" id="UP000006420"/>
    </source>
</evidence>
<dbReference type="EMBL" id="ADLW01000021">
    <property type="protein sequence ID" value="EGK04718.1"/>
    <property type="molecule type" value="Genomic_DNA"/>
</dbReference>
<evidence type="ECO:0000313" key="1">
    <source>
        <dbReference type="EMBL" id="EGK04718.1"/>
    </source>
</evidence>
<dbReference type="AlphaFoldDB" id="F8X520"/>
<protein>
    <submittedName>
        <fullName evidence="1">Uncharacterized protein</fullName>
    </submittedName>
</protein>
<dbReference type="GeneID" id="78083924"/>
<proteinExistence type="predicted"/>
<dbReference type="HOGENOM" id="CLU_2368375_0_0_10"/>
<accession>F8X520</accession>
<name>F8X520_9BACT</name>
<dbReference type="Proteomes" id="UP000006420">
    <property type="component" value="Unassembled WGS sequence"/>
</dbReference>